<organism evidence="2">
    <name type="scientific">Pseudomonas fluorescens (strain SBW25)</name>
    <dbReference type="NCBI Taxonomy" id="216595"/>
    <lineage>
        <taxon>Bacteria</taxon>
        <taxon>Pseudomonadati</taxon>
        <taxon>Pseudomonadota</taxon>
        <taxon>Gammaproteobacteria</taxon>
        <taxon>Pseudomonadales</taxon>
        <taxon>Pseudomonadaceae</taxon>
        <taxon>Pseudomonas</taxon>
    </lineage>
</organism>
<accession>C3KDF4</accession>
<dbReference type="Pfam" id="PF06995">
    <property type="entry name" value="Phage_P2_GpU"/>
    <property type="match status" value="1"/>
</dbReference>
<dbReference type="Proteomes" id="UP001152918">
    <property type="component" value="Chromosome"/>
</dbReference>
<dbReference type="AlphaFoldDB" id="C3KDF4"/>
<reference evidence="1" key="2">
    <citation type="submission" date="2023-10" db="EMBL/GenBank/DDBJ databases">
        <authorList>
            <person name="Fortmann-Grote C."/>
        </authorList>
    </citation>
    <scope>NUCLEOTIDE SEQUENCE</scope>
    <source>
        <strain evidence="1">SBW25</strain>
    </source>
</reference>
<proteinExistence type="predicted"/>
<dbReference type="HOGENOM" id="CLU_141523_0_0_6"/>
<dbReference type="KEGG" id="pfs:PFLU_1183"/>
<sequence length="128" mass="14304">MMRQQMVLGAFIFGLSRGFAYSTLARSSDGGWNDLAIIASKPQSRQSGQKLEKLTFSGTAMYGIGMQRLDELRALQNQRTPLPLVDGIGRNWGLWRINSVMETQNNVIDDGTAMVMTWSLELEEFVNA</sequence>
<dbReference type="EMBL" id="AM181176">
    <property type="protein sequence ID" value="CAY47444.1"/>
    <property type="molecule type" value="Genomic_DNA"/>
</dbReference>
<reference evidence="2" key="1">
    <citation type="journal article" date="2009" name="Genome Biol.">
        <title>Genomic and genetic analyses of diversity and plant interactions of Pseudomonas fluorescens.</title>
        <authorList>
            <person name="Silby M.W."/>
            <person name="Cerdeno-Tarraga A.M."/>
            <person name="Vernikos G.S."/>
            <person name="Giddens S.R."/>
            <person name="Jackson R.W."/>
            <person name="Preston G.M."/>
            <person name="Zhang X.X."/>
            <person name="Moon C.D."/>
            <person name="Gehrig S.M."/>
            <person name="Godfrey S.A."/>
            <person name="Knight C.G."/>
            <person name="Malone J.G."/>
            <person name="Robinson Z."/>
            <person name="Spiers A.J."/>
            <person name="Harris S."/>
            <person name="Challis G.L."/>
            <person name="Yaxley A.M."/>
            <person name="Harris D."/>
            <person name="Seeger K."/>
            <person name="Murphy L."/>
            <person name="Rutter S."/>
            <person name="Squares R."/>
            <person name="Quail M.A."/>
            <person name="Saunders E."/>
            <person name="Mavromatis K."/>
            <person name="Brettin T.S."/>
            <person name="Bentley S.D."/>
            <person name="Hothersall J."/>
            <person name="Stephens E."/>
            <person name="Thomas C.M."/>
            <person name="Parkhill J."/>
            <person name="Levy S.B."/>
            <person name="Rainey P.B."/>
            <person name="Thomson N.R."/>
        </authorList>
    </citation>
    <scope>NUCLEOTIDE SEQUENCE [LARGE SCALE GENOMIC DNA]</scope>
    <source>
        <strain evidence="2">SBW25</strain>
    </source>
</reference>
<evidence type="ECO:0000313" key="2">
    <source>
        <dbReference type="EMBL" id="CAY47444.1"/>
    </source>
</evidence>
<dbReference type="InterPro" id="IPR009734">
    <property type="entry name" value="Myoviridae_GpU"/>
</dbReference>
<protein>
    <submittedName>
        <fullName evidence="1 2">Phage-related protein</fullName>
    </submittedName>
</protein>
<dbReference type="EMBL" id="OV986001">
    <property type="protein sequence ID" value="CAI2795484.1"/>
    <property type="molecule type" value="Genomic_DNA"/>
</dbReference>
<gene>
    <name evidence="2" type="ordered locus">PFLU_1183</name>
</gene>
<name>C3KDF4_PSEFS</name>
<evidence type="ECO:0000313" key="1">
    <source>
        <dbReference type="EMBL" id="CAI2795484.1"/>
    </source>
</evidence>
<dbReference type="eggNOG" id="COG3499">
    <property type="taxonomic scope" value="Bacteria"/>
</dbReference>